<organism evidence="1 2">
    <name type="scientific">Aureobasidium vineae</name>
    <dbReference type="NCBI Taxonomy" id="2773715"/>
    <lineage>
        <taxon>Eukaryota</taxon>
        <taxon>Fungi</taxon>
        <taxon>Dikarya</taxon>
        <taxon>Ascomycota</taxon>
        <taxon>Pezizomycotina</taxon>
        <taxon>Dothideomycetes</taxon>
        <taxon>Dothideomycetidae</taxon>
        <taxon>Dothideales</taxon>
        <taxon>Saccotheciaceae</taxon>
        <taxon>Aureobasidium</taxon>
    </lineage>
</organism>
<protein>
    <recommendedName>
        <fullName evidence="3">BTB domain-containing protein</fullName>
    </recommendedName>
</protein>
<comment type="caution">
    <text evidence="1">The sequence shown here is derived from an EMBL/GenBank/DDBJ whole genome shotgun (WGS) entry which is preliminary data.</text>
</comment>
<reference evidence="1" key="1">
    <citation type="submission" date="2020-06" db="EMBL/GenBank/DDBJ databases">
        <authorList>
            <person name="Onetto C."/>
        </authorList>
    </citation>
    <scope>NUCLEOTIDE SEQUENCE</scope>
</reference>
<gene>
    <name evidence="1" type="ORF">AWRI4619_LOCUS5087</name>
</gene>
<evidence type="ECO:0000313" key="1">
    <source>
        <dbReference type="EMBL" id="CAD0087969.1"/>
    </source>
</evidence>
<keyword evidence="2" id="KW-1185">Reference proteome</keyword>
<name>A0A9N8PB73_9PEZI</name>
<dbReference type="EMBL" id="CAIJEN010000006">
    <property type="protein sequence ID" value="CAD0087969.1"/>
    <property type="molecule type" value="Genomic_DNA"/>
</dbReference>
<dbReference type="AlphaFoldDB" id="A0A9N8PB73"/>
<sequence>MLRFFYDGTYHPSEFDDTSADQHLIMHRLADFYDASALRKAASHHLINFIDTCFMSWKNDSQSGSLDHVIRSIQQILGPSSDEFADNSIQEDVFKFIIIINAGHLYKNELSQELLVDGSLLNESLSRRFAQKTGEVIMCLS</sequence>
<proteinExistence type="predicted"/>
<dbReference type="Proteomes" id="UP000716446">
    <property type="component" value="Unassembled WGS sequence"/>
</dbReference>
<evidence type="ECO:0008006" key="3">
    <source>
        <dbReference type="Google" id="ProtNLM"/>
    </source>
</evidence>
<accession>A0A9N8PB73</accession>
<evidence type="ECO:0000313" key="2">
    <source>
        <dbReference type="Proteomes" id="UP000716446"/>
    </source>
</evidence>